<proteinExistence type="predicted"/>
<dbReference type="PROSITE" id="PS51029">
    <property type="entry name" value="MADF"/>
    <property type="match status" value="1"/>
</dbReference>
<evidence type="ECO:0000313" key="3">
    <source>
        <dbReference type="EMBL" id="KHN79993.1"/>
    </source>
</evidence>
<feature type="compositionally biased region" description="Basic and acidic residues" evidence="1">
    <location>
        <begin position="20"/>
        <end position="35"/>
    </location>
</feature>
<dbReference type="Pfam" id="PF10545">
    <property type="entry name" value="MADF_DNA_bdg"/>
    <property type="match status" value="1"/>
</dbReference>
<dbReference type="EMBL" id="JPKZ01001800">
    <property type="protein sequence ID" value="KHN79993.1"/>
    <property type="molecule type" value="Genomic_DNA"/>
</dbReference>
<feature type="compositionally biased region" description="Polar residues" evidence="1">
    <location>
        <begin position="233"/>
        <end position="247"/>
    </location>
</feature>
<evidence type="ECO:0000313" key="4">
    <source>
        <dbReference type="Proteomes" id="UP000031036"/>
    </source>
</evidence>
<feature type="region of interest" description="Disordered" evidence="1">
    <location>
        <begin position="411"/>
        <end position="438"/>
    </location>
</feature>
<dbReference type="PANTHER" id="PTHR12243">
    <property type="entry name" value="MADF DOMAIN TRANSCRIPTION FACTOR"/>
    <property type="match status" value="1"/>
</dbReference>
<sequence length="538" mass="59207">MEFDSDAQPSSSDLLGRRVVVKEESDERPLEDVHDYSPSGTIQKRTTDSAIVCAGKSDKRTENTTMEDGMHEICGRESQNWRTDSSQDEGDGCETASNGGTHFGFLVCKQEGGPRIHESRIHICDRENGVDDVKNILDQNGLQVRQAGNEAITNIGTLTTACNSASNGNSECAKLRKSADTSDSSLPHTFSDSCCSSVLQASPAGYDQFDRLSRSAVTAVSVKGSMDADEMVTSGSRSSPASEVDSNNSPLIRVVVQEGAAVSANMFKPQELDYRFVPIRFKRDLIQVVKQFPALYDTRHPDYNDAKNRPSLWQTVRDRMIAKGYSKAEAALCPARWRSLKASYVKERKAALKCSMENNSYKSKWLLFSDMDFIAAYVDDPDSRDCTGYETSNSGEVQRAKQKHVIVEDVLTDSDDDSASDSQTPKAKRRRSANELRTEETLAHVRATSSAVTSLCEALLKDKTGGCEFCAQLSNEDRQFMRTLGGLTSQLDREYAERLRKHLLQVACADFARMYADSCVASYSDSVSDSVDRGNGAA</sequence>
<reference evidence="3 4" key="1">
    <citation type="submission" date="2014-11" db="EMBL/GenBank/DDBJ databases">
        <title>Genetic blueprint of the zoonotic pathogen Toxocara canis.</title>
        <authorList>
            <person name="Zhu X.-Q."/>
            <person name="Korhonen P.K."/>
            <person name="Cai H."/>
            <person name="Young N.D."/>
            <person name="Nejsum P."/>
            <person name="von Samson-Himmelstjerna G."/>
            <person name="Boag P.R."/>
            <person name="Tan P."/>
            <person name="Li Q."/>
            <person name="Min J."/>
            <person name="Yang Y."/>
            <person name="Wang X."/>
            <person name="Fang X."/>
            <person name="Hall R.S."/>
            <person name="Hofmann A."/>
            <person name="Sternberg P.W."/>
            <person name="Jex A.R."/>
            <person name="Gasser R.B."/>
        </authorList>
    </citation>
    <scope>NUCLEOTIDE SEQUENCE [LARGE SCALE GENOMIC DNA]</scope>
    <source>
        <strain evidence="3">PN_DK_2014</strain>
    </source>
</reference>
<dbReference type="Proteomes" id="UP000031036">
    <property type="component" value="Unassembled WGS sequence"/>
</dbReference>
<feature type="region of interest" description="Disordered" evidence="1">
    <location>
        <begin position="227"/>
        <end position="247"/>
    </location>
</feature>
<dbReference type="SMART" id="SM00595">
    <property type="entry name" value="MADF"/>
    <property type="match status" value="1"/>
</dbReference>
<dbReference type="InterPro" id="IPR006578">
    <property type="entry name" value="MADF-dom"/>
</dbReference>
<dbReference type="PANTHER" id="PTHR12243:SF67">
    <property type="entry name" value="COREPRESSOR OF PANGOLIN, ISOFORM A-RELATED"/>
    <property type="match status" value="1"/>
</dbReference>
<feature type="region of interest" description="Disordered" evidence="1">
    <location>
        <begin position="1"/>
        <end position="43"/>
    </location>
</feature>
<dbReference type="InterPro" id="IPR039353">
    <property type="entry name" value="TF_Adf1"/>
</dbReference>
<evidence type="ECO:0000256" key="1">
    <source>
        <dbReference type="SAM" id="MobiDB-lite"/>
    </source>
</evidence>
<comment type="caution">
    <text evidence="3">The sequence shown here is derived from an EMBL/GenBank/DDBJ whole genome shotgun (WGS) entry which is preliminary data.</text>
</comment>
<gene>
    <name evidence="3" type="ORF">Tcan_18286</name>
</gene>
<dbReference type="STRING" id="6265.A0A0B2VEL1"/>
<dbReference type="AlphaFoldDB" id="A0A0B2VEL1"/>
<name>A0A0B2VEL1_TOXCA</name>
<organism evidence="3 4">
    <name type="scientific">Toxocara canis</name>
    <name type="common">Canine roundworm</name>
    <dbReference type="NCBI Taxonomy" id="6265"/>
    <lineage>
        <taxon>Eukaryota</taxon>
        <taxon>Metazoa</taxon>
        <taxon>Ecdysozoa</taxon>
        <taxon>Nematoda</taxon>
        <taxon>Chromadorea</taxon>
        <taxon>Rhabditida</taxon>
        <taxon>Spirurina</taxon>
        <taxon>Ascaridomorpha</taxon>
        <taxon>Ascaridoidea</taxon>
        <taxon>Toxocaridae</taxon>
        <taxon>Toxocara</taxon>
    </lineage>
</organism>
<keyword evidence="4" id="KW-1185">Reference proteome</keyword>
<accession>A0A0B2VEL1</accession>
<evidence type="ECO:0000259" key="2">
    <source>
        <dbReference type="PROSITE" id="PS51029"/>
    </source>
</evidence>
<feature type="domain" description="MADF" evidence="2">
    <location>
        <begin position="284"/>
        <end position="379"/>
    </location>
</feature>
<protein>
    <recommendedName>
        <fullName evidence="2">MADF domain-containing protein</fullName>
    </recommendedName>
</protein>
<dbReference type="OrthoDB" id="10262320at2759"/>